<dbReference type="Pfam" id="PF02581">
    <property type="entry name" value="TMP-TENI"/>
    <property type="match status" value="1"/>
</dbReference>
<dbReference type="PANTHER" id="PTHR20857">
    <property type="entry name" value="THIAMINE-PHOSPHATE PYROPHOSPHORYLASE"/>
    <property type="match status" value="1"/>
</dbReference>
<dbReference type="EMBL" id="CP015108">
    <property type="protein sequence ID" value="ARF14085.1"/>
    <property type="molecule type" value="Genomic_DNA"/>
</dbReference>
<dbReference type="SUPFAM" id="SSF51391">
    <property type="entry name" value="Thiamin phosphate synthase"/>
    <property type="match status" value="1"/>
</dbReference>
<protein>
    <recommendedName>
        <fullName evidence="3">Thiamine phosphate synthase/TenI domain-containing protein</fullName>
    </recommendedName>
</protein>
<dbReference type="Proteomes" id="UP000192486">
    <property type="component" value="Chromosome"/>
</dbReference>
<accession>A0ABM6JVX5</accession>
<dbReference type="RefSeq" id="WP_051210534.1">
    <property type="nucleotide sequence ID" value="NZ_CP015108.1"/>
</dbReference>
<evidence type="ECO:0000313" key="4">
    <source>
        <dbReference type="EMBL" id="ARF14085.1"/>
    </source>
</evidence>
<keyword evidence="2" id="KW-0784">Thiamine biosynthesis</keyword>
<dbReference type="CDD" id="cd00564">
    <property type="entry name" value="TMP_TenI"/>
    <property type="match status" value="1"/>
</dbReference>
<name>A0ABM6JVX5_SPOUR</name>
<dbReference type="PANTHER" id="PTHR20857:SF22">
    <property type="entry name" value="THIAZOLE TAUTOMERASE"/>
    <property type="match status" value="1"/>
</dbReference>
<dbReference type="InterPro" id="IPR036206">
    <property type="entry name" value="ThiamineP_synth_sf"/>
</dbReference>
<dbReference type="InterPro" id="IPR013785">
    <property type="entry name" value="Aldolase_TIM"/>
</dbReference>
<comment type="pathway">
    <text evidence="1">Cofactor biosynthesis; thiamine diphosphate biosynthesis.</text>
</comment>
<sequence>MKLLGVTDDRLSIDELTLHLQQTAPFLDAIILREKSKTDEQLVNIVTRLASAGFPLNKLILHARPHLASRLNLSKVQLTGYGMSLPDAHQEFPELAFGCSIHSLAEAKEAVKEGADWLLYGHVFETKSKPGLPARGTEELFSIAECSSIPVYAIGGIQPHHLPNLQQNNVAGAAVLSPMRSLKVLQSYRNGVSSDGEND</sequence>
<evidence type="ECO:0000256" key="1">
    <source>
        <dbReference type="ARBA" id="ARBA00004948"/>
    </source>
</evidence>
<feature type="domain" description="Thiamine phosphate synthase/TenI" evidence="3">
    <location>
        <begin position="6"/>
        <end position="177"/>
    </location>
</feature>
<gene>
    <name evidence="4" type="ORF">SporoS204_07980</name>
</gene>
<dbReference type="InterPro" id="IPR022998">
    <property type="entry name" value="ThiamineP_synth_TenI"/>
</dbReference>
<evidence type="ECO:0000259" key="3">
    <source>
        <dbReference type="Pfam" id="PF02581"/>
    </source>
</evidence>
<reference evidence="4 5" key="1">
    <citation type="submission" date="2016-04" db="EMBL/GenBank/DDBJ databases">
        <title>Comparative Genomics and Epigenetics of Sporosarcina ureae.</title>
        <authorList>
            <person name="Oliver A.S."/>
            <person name="Cooper K.K."/>
        </authorList>
    </citation>
    <scope>NUCLEOTIDE SEQUENCE [LARGE SCALE GENOMIC DNA]</scope>
    <source>
        <strain evidence="4 5">S204</strain>
    </source>
</reference>
<keyword evidence="5" id="KW-1185">Reference proteome</keyword>
<organism evidence="4 5">
    <name type="scientific">Sporosarcina ureae</name>
    <dbReference type="NCBI Taxonomy" id="1571"/>
    <lineage>
        <taxon>Bacteria</taxon>
        <taxon>Bacillati</taxon>
        <taxon>Bacillota</taxon>
        <taxon>Bacilli</taxon>
        <taxon>Bacillales</taxon>
        <taxon>Caryophanaceae</taxon>
        <taxon>Sporosarcina</taxon>
    </lineage>
</organism>
<evidence type="ECO:0000256" key="2">
    <source>
        <dbReference type="ARBA" id="ARBA00022977"/>
    </source>
</evidence>
<evidence type="ECO:0000313" key="5">
    <source>
        <dbReference type="Proteomes" id="UP000192486"/>
    </source>
</evidence>
<dbReference type="Gene3D" id="3.20.20.70">
    <property type="entry name" value="Aldolase class I"/>
    <property type="match status" value="1"/>
</dbReference>
<proteinExistence type="predicted"/>